<dbReference type="AlphaFoldDB" id="A0A4P9YTB2"/>
<dbReference type="GO" id="GO:0004402">
    <property type="term" value="F:histone acetyltransferase activity"/>
    <property type="evidence" value="ECO:0007669"/>
    <property type="project" value="InterPro"/>
</dbReference>
<dbReference type="InterPro" id="IPR040240">
    <property type="entry name" value="TAF1"/>
</dbReference>
<dbReference type="Pfam" id="PF09247">
    <property type="entry name" value="TBP-binding"/>
    <property type="match status" value="1"/>
</dbReference>
<proteinExistence type="predicted"/>
<reference evidence="3" key="1">
    <citation type="journal article" date="2018" name="Nat. Microbiol.">
        <title>Leveraging single-cell genomics to expand the fungal tree of life.</title>
        <authorList>
            <person name="Ahrendt S.R."/>
            <person name="Quandt C.A."/>
            <person name="Ciobanu D."/>
            <person name="Clum A."/>
            <person name="Salamov A."/>
            <person name="Andreopoulos B."/>
            <person name="Cheng J.F."/>
            <person name="Woyke T."/>
            <person name="Pelin A."/>
            <person name="Henrissat B."/>
            <person name="Reynolds N.K."/>
            <person name="Benny G.L."/>
            <person name="Smith M.E."/>
            <person name="James T.Y."/>
            <person name="Grigoriev I.V."/>
        </authorList>
    </citation>
    <scope>NUCLEOTIDE SEQUENCE [LARGE SCALE GENOMIC DNA]</scope>
    <source>
        <strain evidence="3">Benny S71-1</strain>
    </source>
</reference>
<sequence length="253" mass="27958">MSFTQFLFGNVNEEGAVEGEDLDRELKDSLQRNGGSFLQDLFSAEAFGIEEGEATSAVSMSSFAMSSMAADAMDFSDFQELADDNDKLPKHAAETDAHPDHEHKPFDYDSKSAVAASLDRVAAMQIDELPKESPMDVVKRRYPGFEPQKILKFSELFAEHALPASHRKKDVAALLETTQRPSDTAAFPQYVLPPCDEDGRAAGSSMYAMDMALGPRGQHESMDMLAALEMEDDDSNIVGSQRTYRERELCLLI</sequence>
<gene>
    <name evidence="2" type="ORF">SYNPS1DRAFT_25011</name>
</gene>
<protein>
    <recommendedName>
        <fullName evidence="1">TAFII-230 TBP-binding domain-containing protein</fullName>
    </recommendedName>
</protein>
<dbReference type="PANTHER" id="PTHR13900:SF0">
    <property type="entry name" value="TRANSCRIPTION INITIATION FACTOR TFIID SUBUNIT 1"/>
    <property type="match status" value="1"/>
</dbReference>
<feature type="domain" description="TAFII-230 TBP-binding" evidence="1">
    <location>
        <begin position="1"/>
        <end position="31"/>
    </location>
</feature>
<dbReference type="EMBL" id="KZ991383">
    <property type="protein sequence ID" value="RKP23024.1"/>
    <property type="molecule type" value="Genomic_DNA"/>
</dbReference>
<evidence type="ECO:0000313" key="3">
    <source>
        <dbReference type="Proteomes" id="UP000278143"/>
    </source>
</evidence>
<dbReference type="Proteomes" id="UP000278143">
    <property type="component" value="Unassembled WGS sequence"/>
</dbReference>
<dbReference type="PANTHER" id="PTHR13900">
    <property type="entry name" value="TRANSCRIPTION INITIATION FACTOR TFIID"/>
    <property type="match status" value="1"/>
</dbReference>
<evidence type="ECO:0000259" key="1">
    <source>
        <dbReference type="Pfam" id="PF09247"/>
    </source>
</evidence>
<keyword evidence="3" id="KW-1185">Reference proteome</keyword>
<accession>A0A4P9YTB2</accession>
<dbReference type="InterPro" id="IPR009067">
    <property type="entry name" value="TAF_II_230-bd"/>
</dbReference>
<dbReference type="GO" id="GO:0017025">
    <property type="term" value="F:TBP-class protein binding"/>
    <property type="evidence" value="ECO:0007669"/>
    <property type="project" value="InterPro"/>
</dbReference>
<dbReference type="GO" id="GO:0005669">
    <property type="term" value="C:transcription factor TFIID complex"/>
    <property type="evidence" value="ECO:0007669"/>
    <property type="project" value="InterPro"/>
</dbReference>
<dbReference type="GO" id="GO:0051123">
    <property type="term" value="P:RNA polymerase II preinitiation complex assembly"/>
    <property type="evidence" value="ECO:0007669"/>
    <property type="project" value="TreeGrafter"/>
</dbReference>
<evidence type="ECO:0000313" key="2">
    <source>
        <dbReference type="EMBL" id="RKP23024.1"/>
    </source>
</evidence>
<organism evidence="2 3">
    <name type="scientific">Syncephalis pseudoplumigaleata</name>
    <dbReference type="NCBI Taxonomy" id="1712513"/>
    <lineage>
        <taxon>Eukaryota</taxon>
        <taxon>Fungi</taxon>
        <taxon>Fungi incertae sedis</taxon>
        <taxon>Zoopagomycota</taxon>
        <taxon>Zoopagomycotina</taxon>
        <taxon>Zoopagomycetes</taxon>
        <taxon>Zoopagales</taxon>
        <taxon>Piptocephalidaceae</taxon>
        <taxon>Syncephalis</taxon>
    </lineage>
</organism>
<dbReference type="GO" id="GO:0016251">
    <property type="term" value="F:RNA polymerase II general transcription initiation factor activity"/>
    <property type="evidence" value="ECO:0007669"/>
    <property type="project" value="InterPro"/>
</dbReference>
<name>A0A4P9YTB2_9FUNG</name>